<organism evidence="1 2">
    <name type="scientific">Nitzschia inconspicua</name>
    <dbReference type="NCBI Taxonomy" id="303405"/>
    <lineage>
        <taxon>Eukaryota</taxon>
        <taxon>Sar</taxon>
        <taxon>Stramenopiles</taxon>
        <taxon>Ochrophyta</taxon>
        <taxon>Bacillariophyta</taxon>
        <taxon>Bacillariophyceae</taxon>
        <taxon>Bacillariophycidae</taxon>
        <taxon>Bacillariales</taxon>
        <taxon>Bacillariaceae</taxon>
        <taxon>Nitzschia</taxon>
    </lineage>
</organism>
<name>A0A9K3Q074_9STRA</name>
<sequence length="102" mass="11289">MYITSPGSFFKSFEVCRMYVSFAYPNLSCKSLALILLPISIPIAAESFFMIFGSSAHKCESFVFIIVSNFNVTSPFVKINISPLDSSLAPFLIAVEIIFSNL</sequence>
<keyword evidence="2" id="KW-1185">Reference proteome</keyword>
<dbReference type="Proteomes" id="UP000693970">
    <property type="component" value="Unassembled WGS sequence"/>
</dbReference>
<reference evidence="1" key="2">
    <citation type="submission" date="2021-04" db="EMBL/GenBank/DDBJ databases">
        <authorList>
            <person name="Podell S."/>
        </authorList>
    </citation>
    <scope>NUCLEOTIDE SEQUENCE</scope>
    <source>
        <strain evidence="1">Hildebrandi</strain>
    </source>
</reference>
<reference evidence="1" key="1">
    <citation type="journal article" date="2021" name="Sci. Rep.">
        <title>Diploid genomic architecture of Nitzschia inconspicua, an elite biomass production diatom.</title>
        <authorList>
            <person name="Oliver A."/>
            <person name="Podell S."/>
            <person name="Pinowska A."/>
            <person name="Traller J.C."/>
            <person name="Smith S.R."/>
            <person name="McClure R."/>
            <person name="Beliaev A."/>
            <person name="Bohutskyi P."/>
            <person name="Hill E.A."/>
            <person name="Rabines A."/>
            <person name="Zheng H."/>
            <person name="Allen L.Z."/>
            <person name="Kuo A."/>
            <person name="Grigoriev I.V."/>
            <person name="Allen A.E."/>
            <person name="Hazlebeck D."/>
            <person name="Allen E.E."/>
        </authorList>
    </citation>
    <scope>NUCLEOTIDE SEQUENCE</scope>
    <source>
        <strain evidence="1">Hildebrandi</strain>
    </source>
</reference>
<proteinExistence type="predicted"/>
<gene>
    <name evidence="1" type="ORF">IV203_025076</name>
</gene>
<accession>A0A9K3Q074</accession>
<dbReference type="AlphaFoldDB" id="A0A9K3Q074"/>
<evidence type="ECO:0000313" key="1">
    <source>
        <dbReference type="EMBL" id="KAG7365635.1"/>
    </source>
</evidence>
<evidence type="ECO:0000313" key="2">
    <source>
        <dbReference type="Proteomes" id="UP000693970"/>
    </source>
</evidence>
<comment type="caution">
    <text evidence="1">The sequence shown here is derived from an EMBL/GenBank/DDBJ whole genome shotgun (WGS) entry which is preliminary data.</text>
</comment>
<dbReference type="EMBL" id="JAGRRH010000008">
    <property type="protein sequence ID" value="KAG7365635.1"/>
    <property type="molecule type" value="Genomic_DNA"/>
</dbReference>
<protein>
    <submittedName>
        <fullName evidence="1">Uncharacterized protein</fullName>
    </submittedName>
</protein>